<gene>
    <name evidence="4" type="ORF">P9847_04250</name>
</gene>
<dbReference type="RefSeq" id="WP_328275650.1">
    <property type="nucleotide sequence ID" value="NZ_JARTLD010000009.1"/>
</dbReference>
<dbReference type="InterPro" id="IPR023296">
    <property type="entry name" value="Glyco_hydro_beta-prop_sf"/>
</dbReference>
<dbReference type="PANTHER" id="PTHR42812:SF5">
    <property type="entry name" value="ENDO-ARABINASE"/>
    <property type="match status" value="1"/>
</dbReference>
<dbReference type="InterPro" id="IPR008979">
    <property type="entry name" value="Galactose-bd-like_sf"/>
</dbReference>
<keyword evidence="2" id="KW-0378">Hydrolase</keyword>
<dbReference type="SUPFAM" id="SSF75005">
    <property type="entry name" value="Arabinanase/levansucrase/invertase"/>
    <property type="match status" value="1"/>
</dbReference>
<evidence type="ECO:0000256" key="1">
    <source>
        <dbReference type="ARBA" id="ARBA00009865"/>
    </source>
</evidence>
<dbReference type="SUPFAM" id="SSF49785">
    <property type="entry name" value="Galactose-binding domain-like"/>
    <property type="match status" value="1"/>
</dbReference>
<comment type="similarity">
    <text evidence="1">Belongs to the glycosyl hydrolase 43 family.</text>
</comment>
<organism evidence="4 5">
    <name type="scientific">Paenibacillus chibensis</name>
    <dbReference type="NCBI Taxonomy" id="59846"/>
    <lineage>
        <taxon>Bacteria</taxon>
        <taxon>Bacillati</taxon>
        <taxon>Bacillota</taxon>
        <taxon>Bacilli</taxon>
        <taxon>Bacillales</taxon>
        <taxon>Paenibacillaceae</taxon>
        <taxon>Paenibacillus</taxon>
    </lineage>
</organism>
<evidence type="ECO:0000256" key="3">
    <source>
        <dbReference type="ARBA" id="ARBA00023295"/>
    </source>
</evidence>
<reference evidence="4 5" key="1">
    <citation type="submission" date="2023-03" db="EMBL/GenBank/DDBJ databases">
        <title>Bacillus Genome Sequencing.</title>
        <authorList>
            <person name="Dunlap C."/>
        </authorList>
    </citation>
    <scope>NUCLEOTIDE SEQUENCE [LARGE SCALE GENOMIC DNA]</scope>
    <source>
        <strain evidence="4 5">NRS-52</strain>
    </source>
</reference>
<evidence type="ECO:0000313" key="4">
    <source>
        <dbReference type="EMBL" id="MED5016516.1"/>
    </source>
</evidence>
<dbReference type="InterPro" id="IPR051795">
    <property type="entry name" value="Glycosyl_Hydrlase_43"/>
</dbReference>
<evidence type="ECO:0000313" key="5">
    <source>
        <dbReference type="Proteomes" id="UP001343257"/>
    </source>
</evidence>
<dbReference type="EMBL" id="JARTLD010000009">
    <property type="protein sequence ID" value="MED5016516.1"/>
    <property type="molecule type" value="Genomic_DNA"/>
</dbReference>
<accession>A0ABU6PNQ9</accession>
<keyword evidence="3" id="KW-0326">Glycosidase</keyword>
<dbReference type="Gene3D" id="2.60.120.260">
    <property type="entry name" value="Galactose-binding domain-like"/>
    <property type="match status" value="1"/>
</dbReference>
<dbReference type="PANTHER" id="PTHR42812">
    <property type="entry name" value="BETA-XYLOSIDASE"/>
    <property type="match status" value="1"/>
</dbReference>
<sequence>MKQIRKTWRNVGIALVASGVVVAATVFALRDKNGDEKTSGGEIAMKQTYQNPMKLDQEWEDYGIGDPYVLRFNGKYYLYCSTKDRRIGIKSWSSEDLIHWQYEGLVTEEPLTEGAYAPEVVYWNGSFYMYTSPGGNGHYVLRSDNPTGPFKVETDNLGLSIDGSVFIDDDAKWYFTNAASGVIMASLMEDPYTIGPGDKLNTSLGHWTEGSMILKRQGRYFITYTGNHVFSRGYRVNYAVAHDSPNGIYTIPENNPILISTKDDFNGLGHSSTVMGPDMDSYYIVYHNLVGRSAEGPPVRMMNIDRLLFNGDKMSVAGPTYGMPVPAPERPAFYDYVAGVPREDHWVHQETQQNKETWISKDSTSTGSKFTAEFNAVISEREDQTTSGPHAFEALFSYHDADQFRGIRVDMETKTLSLFEVDQGKERVVHTGDLPKGMDLTKHHTLRVESDQEGTLVYWDGLLLLSDEQMKGEDGAIGYSWSMALKPTLGYTAFSNEAGGSSDHKVLHPLPGTMEAIHGIPGEEEGQAFSTNNENTPDGSYSVTLTKDDSELSFPVYVKEEGTYLISAMVEKDSAGGKMSVHAGGKGTEIKLKAEDFSNESEWSKIPLASYYLSEGPQWISLSKEKGEVSIRYIEVDKTVPAPSRQTVEFTDQFGNWDLSGEQITLQSQDREGKLFGGDPGWSDYEVDFQMTHTEEAPSKAALLFRTSNESDFKDQVTDSFMGYELSFNNGFVRLNRISYEVNEEVASELLELENNKALNIRVQLEGAVISVFIGDSKNPLLIWTDPNAFLTGRVGLRTASKGWLFSPITVSPIK</sequence>
<dbReference type="InterPro" id="IPR006710">
    <property type="entry name" value="Glyco_hydro_43"/>
</dbReference>
<dbReference type="CDD" id="cd08991">
    <property type="entry name" value="GH43_HoAraf43-like"/>
    <property type="match status" value="1"/>
</dbReference>
<protein>
    <submittedName>
        <fullName evidence="4">Family 43 glycosylhydrolase</fullName>
    </submittedName>
</protein>
<name>A0ABU6PNQ9_9BACL</name>
<dbReference type="Gene3D" id="2.115.10.20">
    <property type="entry name" value="Glycosyl hydrolase domain, family 43"/>
    <property type="match status" value="1"/>
</dbReference>
<dbReference type="Gene3D" id="2.60.120.560">
    <property type="entry name" value="Exo-inulinase, domain 1"/>
    <property type="match status" value="1"/>
</dbReference>
<proteinExistence type="inferred from homology"/>
<dbReference type="Proteomes" id="UP001343257">
    <property type="component" value="Unassembled WGS sequence"/>
</dbReference>
<comment type="caution">
    <text evidence="4">The sequence shown here is derived from an EMBL/GenBank/DDBJ whole genome shotgun (WGS) entry which is preliminary data.</text>
</comment>
<evidence type="ECO:0000256" key="2">
    <source>
        <dbReference type="ARBA" id="ARBA00022801"/>
    </source>
</evidence>
<dbReference type="Pfam" id="PF04616">
    <property type="entry name" value="Glyco_hydro_43"/>
    <property type="match status" value="1"/>
</dbReference>
<keyword evidence="5" id="KW-1185">Reference proteome</keyword>